<dbReference type="Proteomes" id="UP000479190">
    <property type="component" value="Unassembled WGS sequence"/>
</dbReference>
<accession>A0A6H5HVU2</accession>
<dbReference type="OrthoDB" id="7480128at2759"/>
<gene>
    <name evidence="1" type="ORF">TBRA_LOCUS70</name>
</gene>
<evidence type="ECO:0000313" key="2">
    <source>
        <dbReference type="Proteomes" id="UP000479190"/>
    </source>
</evidence>
<reference evidence="1 2" key="1">
    <citation type="submission" date="2020-02" db="EMBL/GenBank/DDBJ databases">
        <authorList>
            <person name="Ferguson B K."/>
        </authorList>
    </citation>
    <scope>NUCLEOTIDE SEQUENCE [LARGE SCALE GENOMIC DNA]</scope>
</reference>
<sequence>MSRLGSPQAKQPSSPLLLVRGAVAALFLSAGAERARPVAAASSGGAYTGRHLWRNSKELGRRSRSAHTPRPGWHTQLSAQDRYCRDDPTSLCGCIRCVWRPAFFPSGWKRQRLVLLPKPGKPPDEPSSYRPRCMLDTAGQDSRENHMRPAGGFHRETPEGLSERQYGFRKGRSTIDAIEDVISVAREAIAGKSMSAQRQPVCDRLPCEEDHAQTRRAQKQPTQASCMLTSSTSYSCTGAPVLVAQQHKCKPYIQQQAVSAHIACEPACVCESEAGRMSPTRPHMSLPAYHRWPFSRTSERGTTAAAAERTQRTRNRLATLSKWQEAWDRSKKARWTHRLIPNIRVWIERRHGELNYHLTQLLTGHGFFKHHSRRYDYNQSAQCPVCPSSIENAEHVFYHCPRFSEERESYTPCSTRQRTAPTTGARLYKPASRGGTANSALAKASDASSHKVQHMPKTVVLFFTVVNGELLTLWLHGSHLQFLAATGVIELREVVIRLSVPPLNPRNDVRDESVRPPTLRRAGPFGLPFLDRPSSFFTPNVFEAAMIQPRALVDE</sequence>
<dbReference type="EMBL" id="CADCXV010000007">
    <property type="protein sequence ID" value="CAB0027840.1"/>
    <property type="molecule type" value="Genomic_DNA"/>
</dbReference>
<dbReference type="PANTHER" id="PTHR19446">
    <property type="entry name" value="REVERSE TRANSCRIPTASES"/>
    <property type="match status" value="1"/>
</dbReference>
<dbReference type="AlphaFoldDB" id="A0A6H5HVU2"/>
<protein>
    <recommendedName>
        <fullName evidence="3">Reverse transcriptase domain-containing protein</fullName>
    </recommendedName>
</protein>
<organism evidence="1 2">
    <name type="scientific">Trichogramma brassicae</name>
    <dbReference type="NCBI Taxonomy" id="86971"/>
    <lineage>
        <taxon>Eukaryota</taxon>
        <taxon>Metazoa</taxon>
        <taxon>Ecdysozoa</taxon>
        <taxon>Arthropoda</taxon>
        <taxon>Hexapoda</taxon>
        <taxon>Insecta</taxon>
        <taxon>Pterygota</taxon>
        <taxon>Neoptera</taxon>
        <taxon>Endopterygota</taxon>
        <taxon>Hymenoptera</taxon>
        <taxon>Apocrita</taxon>
        <taxon>Proctotrupomorpha</taxon>
        <taxon>Chalcidoidea</taxon>
        <taxon>Trichogrammatidae</taxon>
        <taxon>Trichogramma</taxon>
    </lineage>
</organism>
<proteinExistence type="predicted"/>
<evidence type="ECO:0008006" key="3">
    <source>
        <dbReference type="Google" id="ProtNLM"/>
    </source>
</evidence>
<name>A0A6H5HVU2_9HYME</name>
<evidence type="ECO:0000313" key="1">
    <source>
        <dbReference type="EMBL" id="CAB0027840.1"/>
    </source>
</evidence>
<keyword evidence="2" id="KW-1185">Reference proteome</keyword>